<feature type="region of interest" description="Disordered" evidence="2">
    <location>
        <begin position="268"/>
        <end position="348"/>
    </location>
</feature>
<feature type="compositionally biased region" description="Low complexity" evidence="2">
    <location>
        <begin position="98"/>
        <end position="124"/>
    </location>
</feature>
<feature type="region of interest" description="Disordered" evidence="2">
    <location>
        <begin position="84"/>
        <end position="245"/>
    </location>
</feature>
<dbReference type="PANTHER" id="PTHR23159:SF31">
    <property type="entry name" value="CENTROSOME-ASSOCIATED PROTEIN CEP250 ISOFORM X1"/>
    <property type="match status" value="1"/>
</dbReference>
<feature type="compositionally biased region" description="Low complexity" evidence="2">
    <location>
        <begin position="793"/>
        <end position="806"/>
    </location>
</feature>
<feature type="compositionally biased region" description="Polar residues" evidence="2">
    <location>
        <begin position="500"/>
        <end position="510"/>
    </location>
</feature>
<organism evidence="3 4">
    <name type="scientific">Podospora fimiseda</name>
    <dbReference type="NCBI Taxonomy" id="252190"/>
    <lineage>
        <taxon>Eukaryota</taxon>
        <taxon>Fungi</taxon>
        <taxon>Dikarya</taxon>
        <taxon>Ascomycota</taxon>
        <taxon>Pezizomycotina</taxon>
        <taxon>Sordariomycetes</taxon>
        <taxon>Sordariomycetidae</taxon>
        <taxon>Sordariales</taxon>
        <taxon>Podosporaceae</taxon>
        <taxon>Podospora</taxon>
    </lineage>
</organism>
<feature type="coiled-coil region" evidence="1">
    <location>
        <begin position="544"/>
        <end position="626"/>
    </location>
</feature>
<feature type="compositionally biased region" description="Polar residues" evidence="2">
    <location>
        <begin position="84"/>
        <end position="96"/>
    </location>
</feature>
<feature type="compositionally biased region" description="Basic and acidic residues" evidence="2">
    <location>
        <begin position="179"/>
        <end position="209"/>
    </location>
</feature>
<feature type="compositionally biased region" description="Low complexity" evidence="2">
    <location>
        <begin position="40"/>
        <end position="53"/>
    </location>
</feature>
<evidence type="ECO:0000256" key="1">
    <source>
        <dbReference type="SAM" id="Coils"/>
    </source>
</evidence>
<feature type="region of interest" description="Disordered" evidence="2">
    <location>
        <begin position="650"/>
        <end position="860"/>
    </location>
</feature>
<sequence>MTRKKGAKVIKGWVSPTPLSPTPSAALNVVSTPSNPNRESAAYDSSYSSSTPRGPSPPTKPAAARPGSRIISGSELSPLKILQQSQITHAQQTMEDLTSPAAAAAAIHTQQQQQQKSSPTNSSSMPPPPVPTTTTGSSSPRKAPPLIKRFPVRVSTGGPQSSSTPSESSSTSSPVRRRQSSESRTPDTIMHDSHSVSSHEEGLKKRAIEIFEDDDEDEDKMDFEDSNGGRDNDNDQMMEDSSAVGADDTVMSTFSTFSAVPNLTSFANLRSESPNKGFGSSFRGRESVRGGGAGGDNGGSNLMDFTDQLRFGSYGSTASSSSATPSRRGISPNVAATPQRQQGGNGNLVNLLDFDIPPMPTPRSIPTITPRELESLKSGFLSEISSLKASLSGKEAEVLSLKTAVGDAEKRVGECLEQLREVESVQESLTAEKESWERRGREMESVLRKVKEEIVLGQREREELEFKLDEAEKRREAAEMMAQDAESKMAGMRAGKASADGTSPTGGNSNKEVEMAVERVARELHALYKSKHETKVAALKKSYETRWEKKVRELQGQVDELARENEELRRNGGGMNGGGRDAGAEARIAELEEERRVERAQNAAHVRELQAESQKLEAILKTVQSDNADLRVLLERERVEKGELVQLAEEMMNMQQSFIGSQTQEEEAPEPQREPEPEPVREPVRRSIISPEPEMRRRPSPPMPAPVKELTNGARTPARRQSSSIGSFGGAGGGGGGRTPISVRSSMPPPSRTSTLDESSVSGGGGNNFRMSVNGGGGGSSAPNFRASGLRAPGSGIPGSSKPSMIGRGGGASQHGKSNSVAGALPRPGSVIGSRGLMGSIEKMGAGGGGSSGYGMRSSR</sequence>
<accession>A0AAN7H3W0</accession>
<evidence type="ECO:0000313" key="3">
    <source>
        <dbReference type="EMBL" id="KAK4230252.1"/>
    </source>
</evidence>
<keyword evidence="4" id="KW-1185">Reference proteome</keyword>
<evidence type="ECO:0000313" key="4">
    <source>
        <dbReference type="Proteomes" id="UP001301958"/>
    </source>
</evidence>
<evidence type="ECO:0000256" key="2">
    <source>
        <dbReference type="SAM" id="MobiDB-lite"/>
    </source>
</evidence>
<feature type="region of interest" description="Disordered" evidence="2">
    <location>
        <begin position="477"/>
        <end position="510"/>
    </location>
</feature>
<comment type="caution">
    <text evidence="3">The sequence shown here is derived from an EMBL/GenBank/DDBJ whole genome shotgun (WGS) entry which is preliminary data.</text>
</comment>
<feature type="compositionally biased region" description="Polar residues" evidence="2">
    <location>
        <begin position="653"/>
        <end position="663"/>
    </location>
</feature>
<feature type="non-terminal residue" evidence="3">
    <location>
        <position position="860"/>
    </location>
</feature>
<feature type="compositionally biased region" description="Basic and acidic residues" evidence="2">
    <location>
        <begin position="670"/>
        <end position="685"/>
    </location>
</feature>
<protein>
    <submittedName>
        <fullName evidence="3">Uncharacterized protein</fullName>
    </submittedName>
</protein>
<dbReference type="InterPro" id="IPR024312">
    <property type="entry name" value="TACC_fungi"/>
</dbReference>
<feature type="compositionally biased region" description="Low complexity" evidence="2">
    <location>
        <begin position="313"/>
        <end position="331"/>
    </location>
</feature>
<name>A0AAN7H3W0_9PEZI</name>
<feature type="compositionally biased region" description="Gly residues" evidence="2">
    <location>
        <begin position="727"/>
        <end position="738"/>
    </location>
</feature>
<feature type="compositionally biased region" description="Polar residues" evidence="2">
    <location>
        <begin position="29"/>
        <end position="38"/>
    </location>
</feature>
<feature type="compositionally biased region" description="Low complexity" evidence="2">
    <location>
        <begin position="154"/>
        <end position="174"/>
    </location>
</feature>
<dbReference type="Pfam" id="PF12709">
    <property type="entry name" value="Fungal_TACC"/>
    <property type="match status" value="1"/>
</dbReference>
<proteinExistence type="predicted"/>
<dbReference type="PANTHER" id="PTHR23159">
    <property type="entry name" value="CENTROSOMAL PROTEIN 2"/>
    <property type="match status" value="1"/>
</dbReference>
<gene>
    <name evidence="3" type="ORF">QBC38DRAFT_534477</name>
</gene>
<keyword evidence="1" id="KW-0175">Coiled coil</keyword>
<feature type="region of interest" description="Disordered" evidence="2">
    <location>
        <begin position="1"/>
        <end position="70"/>
    </location>
</feature>
<dbReference type="Proteomes" id="UP001301958">
    <property type="component" value="Unassembled WGS sequence"/>
</dbReference>
<dbReference type="EMBL" id="MU865300">
    <property type="protein sequence ID" value="KAK4230252.1"/>
    <property type="molecule type" value="Genomic_DNA"/>
</dbReference>
<reference evidence="3" key="1">
    <citation type="journal article" date="2023" name="Mol. Phylogenet. Evol.">
        <title>Genome-scale phylogeny and comparative genomics of the fungal order Sordariales.</title>
        <authorList>
            <person name="Hensen N."/>
            <person name="Bonometti L."/>
            <person name="Westerberg I."/>
            <person name="Brannstrom I.O."/>
            <person name="Guillou S."/>
            <person name="Cros-Aarteil S."/>
            <person name="Calhoun S."/>
            <person name="Haridas S."/>
            <person name="Kuo A."/>
            <person name="Mondo S."/>
            <person name="Pangilinan J."/>
            <person name="Riley R."/>
            <person name="LaButti K."/>
            <person name="Andreopoulos B."/>
            <person name="Lipzen A."/>
            <person name="Chen C."/>
            <person name="Yan M."/>
            <person name="Daum C."/>
            <person name="Ng V."/>
            <person name="Clum A."/>
            <person name="Steindorff A."/>
            <person name="Ohm R.A."/>
            <person name="Martin F."/>
            <person name="Silar P."/>
            <person name="Natvig D.O."/>
            <person name="Lalanne C."/>
            <person name="Gautier V."/>
            <person name="Ament-Velasquez S.L."/>
            <person name="Kruys A."/>
            <person name="Hutchinson M.I."/>
            <person name="Powell A.J."/>
            <person name="Barry K."/>
            <person name="Miller A.N."/>
            <person name="Grigoriev I.V."/>
            <person name="Debuchy R."/>
            <person name="Gladieux P."/>
            <person name="Hiltunen Thoren M."/>
            <person name="Johannesson H."/>
        </authorList>
    </citation>
    <scope>NUCLEOTIDE SEQUENCE</scope>
    <source>
        <strain evidence="3">CBS 990.96</strain>
    </source>
</reference>
<dbReference type="AlphaFoldDB" id="A0AAN7H3W0"/>
<feature type="compositionally biased region" description="Gly residues" evidence="2">
    <location>
        <begin position="289"/>
        <end position="298"/>
    </location>
</feature>
<feature type="compositionally biased region" description="Acidic residues" evidence="2">
    <location>
        <begin position="210"/>
        <end position="225"/>
    </location>
</feature>
<reference evidence="3" key="2">
    <citation type="submission" date="2023-05" db="EMBL/GenBank/DDBJ databases">
        <authorList>
            <consortium name="Lawrence Berkeley National Laboratory"/>
            <person name="Steindorff A."/>
            <person name="Hensen N."/>
            <person name="Bonometti L."/>
            <person name="Westerberg I."/>
            <person name="Brannstrom I.O."/>
            <person name="Guillou S."/>
            <person name="Cros-Aarteil S."/>
            <person name="Calhoun S."/>
            <person name="Haridas S."/>
            <person name="Kuo A."/>
            <person name="Mondo S."/>
            <person name="Pangilinan J."/>
            <person name="Riley R."/>
            <person name="Labutti K."/>
            <person name="Andreopoulos B."/>
            <person name="Lipzen A."/>
            <person name="Chen C."/>
            <person name="Yanf M."/>
            <person name="Daum C."/>
            <person name="Ng V."/>
            <person name="Clum A."/>
            <person name="Ohm R."/>
            <person name="Martin F."/>
            <person name="Silar P."/>
            <person name="Natvig D."/>
            <person name="Lalanne C."/>
            <person name="Gautier V."/>
            <person name="Ament-Velasquez S.L."/>
            <person name="Kruys A."/>
            <person name="Hutchinson M.I."/>
            <person name="Powell A.J."/>
            <person name="Barry K."/>
            <person name="Miller A.N."/>
            <person name="Grigoriev I.V."/>
            <person name="Debuchy R."/>
            <person name="Gladieux P."/>
            <person name="Thoren M.H."/>
            <person name="Johannesson H."/>
        </authorList>
    </citation>
    <scope>NUCLEOTIDE SEQUENCE</scope>
    <source>
        <strain evidence="3">CBS 990.96</strain>
    </source>
</reference>